<accession>A0ABQ3D4C2</accession>
<proteinExistence type="predicted"/>
<feature type="compositionally biased region" description="Basic and acidic residues" evidence="1">
    <location>
        <begin position="18"/>
        <end position="33"/>
    </location>
</feature>
<organism evidence="2 3">
    <name type="scientific">Streptomyces canarius</name>
    <dbReference type="NCBI Taxonomy" id="285453"/>
    <lineage>
        <taxon>Bacteria</taxon>
        <taxon>Bacillati</taxon>
        <taxon>Actinomycetota</taxon>
        <taxon>Actinomycetes</taxon>
        <taxon>Kitasatosporales</taxon>
        <taxon>Streptomycetaceae</taxon>
        <taxon>Streptomyces</taxon>
    </lineage>
</organism>
<dbReference type="EMBL" id="BMVN01000039">
    <property type="protein sequence ID" value="GHA58127.1"/>
    <property type="molecule type" value="Genomic_DNA"/>
</dbReference>
<sequence>MRESAASRAVRRTARGRGRNDTGERGEWTERVEPGLSTGMTCLRGSGVGGVTWDCDTDRRPTGVGMPLTTW</sequence>
<evidence type="ECO:0000313" key="2">
    <source>
        <dbReference type="EMBL" id="GHA58127.1"/>
    </source>
</evidence>
<feature type="region of interest" description="Disordered" evidence="1">
    <location>
        <begin position="1"/>
        <end position="71"/>
    </location>
</feature>
<name>A0ABQ3D4C2_9ACTN</name>
<evidence type="ECO:0000313" key="3">
    <source>
        <dbReference type="Proteomes" id="UP000653644"/>
    </source>
</evidence>
<comment type="caution">
    <text evidence="2">The sequence shown here is derived from an EMBL/GenBank/DDBJ whole genome shotgun (WGS) entry which is preliminary data.</text>
</comment>
<keyword evidence="3" id="KW-1185">Reference proteome</keyword>
<evidence type="ECO:0000256" key="1">
    <source>
        <dbReference type="SAM" id="MobiDB-lite"/>
    </source>
</evidence>
<protein>
    <submittedName>
        <fullName evidence="2">Uncharacterized protein</fullName>
    </submittedName>
</protein>
<gene>
    <name evidence="2" type="ORF">GCM10010345_73160</name>
</gene>
<dbReference type="Proteomes" id="UP000653644">
    <property type="component" value="Unassembled WGS sequence"/>
</dbReference>
<reference evidence="3" key="1">
    <citation type="journal article" date="2019" name="Int. J. Syst. Evol. Microbiol.">
        <title>The Global Catalogue of Microorganisms (GCM) 10K type strain sequencing project: providing services to taxonomists for standard genome sequencing and annotation.</title>
        <authorList>
            <consortium name="The Broad Institute Genomics Platform"/>
            <consortium name="The Broad Institute Genome Sequencing Center for Infectious Disease"/>
            <person name="Wu L."/>
            <person name="Ma J."/>
        </authorList>
    </citation>
    <scope>NUCLEOTIDE SEQUENCE [LARGE SCALE GENOMIC DNA]</scope>
    <source>
        <strain evidence="3">JCM 4733</strain>
    </source>
</reference>